<reference evidence="3" key="1">
    <citation type="journal article" date="2017" name="Genome Biol.">
        <title>Comparative genomics reveals high biological diversity and specific adaptations in the industrially and medically important fungal genus Aspergillus.</title>
        <authorList>
            <person name="de Vries R.P."/>
            <person name="Riley R."/>
            <person name="Wiebenga A."/>
            <person name="Aguilar-Osorio G."/>
            <person name="Amillis S."/>
            <person name="Uchima C.A."/>
            <person name="Anderluh G."/>
            <person name="Asadollahi M."/>
            <person name="Askin M."/>
            <person name="Barry K."/>
            <person name="Battaglia E."/>
            <person name="Bayram O."/>
            <person name="Benocci T."/>
            <person name="Braus-Stromeyer S.A."/>
            <person name="Caldana C."/>
            <person name="Canovas D."/>
            <person name="Cerqueira G.C."/>
            <person name="Chen F."/>
            <person name="Chen W."/>
            <person name="Choi C."/>
            <person name="Clum A."/>
            <person name="Dos Santos R.A."/>
            <person name="Damasio A.R."/>
            <person name="Diallinas G."/>
            <person name="Emri T."/>
            <person name="Fekete E."/>
            <person name="Flipphi M."/>
            <person name="Freyberg S."/>
            <person name="Gallo A."/>
            <person name="Gournas C."/>
            <person name="Habgood R."/>
            <person name="Hainaut M."/>
            <person name="Harispe M.L."/>
            <person name="Henrissat B."/>
            <person name="Hilden K.S."/>
            <person name="Hope R."/>
            <person name="Hossain A."/>
            <person name="Karabika E."/>
            <person name="Karaffa L."/>
            <person name="Karanyi Z."/>
            <person name="Krasevec N."/>
            <person name="Kuo A."/>
            <person name="Kusch H."/>
            <person name="LaButti K."/>
            <person name="Lagendijk E.L."/>
            <person name="Lapidus A."/>
            <person name="Levasseur A."/>
            <person name="Lindquist E."/>
            <person name="Lipzen A."/>
            <person name="Logrieco A.F."/>
            <person name="MacCabe A."/>
            <person name="Maekelae M.R."/>
            <person name="Malavazi I."/>
            <person name="Melin P."/>
            <person name="Meyer V."/>
            <person name="Mielnichuk N."/>
            <person name="Miskei M."/>
            <person name="Molnar A.P."/>
            <person name="Mule G."/>
            <person name="Ngan C.Y."/>
            <person name="Orejas M."/>
            <person name="Orosz E."/>
            <person name="Ouedraogo J.P."/>
            <person name="Overkamp K.M."/>
            <person name="Park H.-S."/>
            <person name="Perrone G."/>
            <person name="Piumi F."/>
            <person name="Punt P.J."/>
            <person name="Ram A.F."/>
            <person name="Ramon A."/>
            <person name="Rauscher S."/>
            <person name="Record E."/>
            <person name="Riano-Pachon D.M."/>
            <person name="Robert V."/>
            <person name="Roehrig J."/>
            <person name="Ruller R."/>
            <person name="Salamov A."/>
            <person name="Salih N.S."/>
            <person name="Samson R.A."/>
            <person name="Sandor E."/>
            <person name="Sanguinetti M."/>
            <person name="Schuetze T."/>
            <person name="Sepcic K."/>
            <person name="Shelest E."/>
            <person name="Sherlock G."/>
            <person name="Sophianopoulou V."/>
            <person name="Squina F.M."/>
            <person name="Sun H."/>
            <person name="Susca A."/>
            <person name="Todd R.B."/>
            <person name="Tsang A."/>
            <person name="Unkles S.E."/>
            <person name="van de Wiele N."/>
            <person name="van Rossen-Uffink D."/>
            <person name="Oliveira J.V."/>
            <person name="Vesth T.C."/>
            <person name="Visser J."/>
            <person name="Yu J.-H."/>
            <person name="Zhou M."/>
            <person name="Andersen M.R."/>
            <person name="Archer D.B."/>
            <person name="Baker S.E."/>
            <person name="Benoit I."/>
            <person name="Brakhage A.A."/>
            <person name="Braus G.H."/>
            <person name="Fischer R."/>
            <person name="Frisvad J.C."/>
            <person name="Goldman G.H."/>
            <person name="Houbraken J."/>
            <person name="Oakley B."/>
            <person name="Pocsi I."/>
            <person name="Scazzocchio C."/>
            <person name="Seiboth B."/>
            <person name="vanKuyk P.A."/>
            <person name="Wortman J."/>
            <person name="Dyer P.S."/>
            <person name="Grigoriev I.V."/>
        </authorList>
    </citation>
    <scope>NUCLEOTIDE SEQUENCE [LARGE SCALE GENOMIC DNA]</scope>
    <source>
        <strain evidence="3">CBS 101740 / IMI 381727 / IBT 21946</strain>
    </source>
</reference>
<dbReference type="GeneID" id="93577344"/>
<dbReference type="EMBL" id="KV878699">
    <property type="protein sequence ID" value="OJJ66430.1"/>
    <property type="molecule type" value="Genomic_DNA"/>
</dbReference>
<sequence length="199" mass="21785">MCYRVHEGAGLSARAFALGSVAHSPRACPAETVFAGWGLKLDVRKVREGPHREGRLLVNTTALVPQYTYTSSTGVPIGYSFTSGEVSWTYFLTPWAGKACLPTRIDLFRCGLVQLSLPTRLPKQNNNRCPSLLTGRSPEYPRISTGLSGTTPSPNPLVPGEVGHFNLPTPTPSRDETRQKPQRRNIYSVSTATRVVECQ</sequence>
<dbReference type="RefSeq" id="XP_067473680.1">
    <property type="nucleotide sequence ID" value="XM_067624856.1"/>
</dbReference>
<keyword evidence="3" id="KW-1185">Reference proteome</keyword>
<protein>
    <submittedName>
        <fullName evidence="2">Uncharacterized protein</fullName>
    </submittedName>
</protein>
<dbReference type="AlphaFoldDB" id="A0A1L9U431"/>
<name>A0A1L9U431_ASPBC</name>
<accession>A0A1L9U431</accession>
<evidence type="ECO:0000313" key="2">
    <source>
        <dbReference type="EMBL" id="OJJ66430.1"/>
    </source>
</evidence>
<feature type="region of interest" description="Disordered" evidence="1">
    <location>
        <begin position="126"/>
        <end position="183"/>
    </location>
</feature>
<gene>
    <name evidence="2" type="ORF">ASPBRDRAFT_427177</name>
</gene>
<evidence type="ECO:0000313" key="3">
    <source>
        <dbReference type="Proteomes" id="UP000184499"/>
    </source>
</evidence>
<dbReference type="Proteomes" id="UP000184499">
    <property type="component" value="Unassembled WGS sequence"/>
</dbReference>
<evidence type="ECO:0000256" key="1">
    <source>
        <dbReference type="SAM" id="MobiDB-lite"/>
    </source>
</evidence>
<organism evidence="2 3">
    <name type="scientific">Aspergillus brasiliensis (strain CBS 101740 / IMI 381727 / IBT 21946)</name>
    <dbReference type="NCBI Taxonomy" id="767769"/>
    <lineage>
        <taxon>Eukaryota</taxon>
        <taxon>Fungi</taxon>
        <taxon>Dikarya</taxon>
        <taxon>Ascomycota</taxon>
        <taxon>Pezizomycotina</taxon>
        <taxon>Eurotiomycetes</taxon>
        <taxon>Eurotiomycetidae</taxon>
        <taxon>Eurotiales</taxon>
        <taxon>Aspergillaceae</taxon>
        <taxon>Aspergillus</taxon>
        <taxon>Aspergillus subgen. Circumdati</taxon>
    </lineage>
</organism>
<proteinExistence type="predicted"/>
<dbReference type="VEuPathDB" id="FungiDB:ASPBRDRAFT_427177"/>